<dbReference type="PANTHER" id="PTHR45339:SF1">
    <property type="entry name" value="HYBRID SIGNAL TRANSDUCTION HISTIDINE KINASE J"/>
    <property type="match status" value="1"/>
</dbReference>
<evidence type="ECO:0000256" key="1">
    <source>
        <dbReference type="ARBA" id="ARBA00022553"/>
    </source>
</evidence>
<keyword evidence="1" id="KW-0597">Phosphoprotein</keyword>
<evidence type="ECO:0000313" key="5">
    <source>
        <dbReference type="Proteomes" id="UP000269721"/>
    </source>
</evidence>
<reference evidence="5" key="1">
    <citation type="journal article" date="2018" name="Nat. Microbiol.">
        <title>Leveraging single-cell genomics to expand the fungal tree of life.</title>
        <authorList>
            <person name="Ahrendt S.R."/>
            <person name="Quandt C.A."/>
            <person name="Ciobanu D."/>
            <person name="Clum A."/>
            <person name="Salamov A."/>
            <person name="Andreopoulos B."/>
            <person name="Cheng J.F."/>
            <person name="Woyke T."/>
            <person name="Pelin A."/>
            <person name="Henrissat B."/>
            <person name="Reynolds N.K."/>
            <person name="Benny G.L."/>
            <person name="Smith M.E."/>
            <person name="James T.Y."/>
            <person name="Grigoriev I.V."/>
        </authorList>
    </citation>
    <scope>NUCLEOTIDE SEQUENCE [LARGE SCALE GENOMIC DNA]</scope>
</reference>
<dbReference type="OrthoDB" id="10266508at2759"/>
<dbReference type="AlphaFoldDB" id="A0A4P9WNS3"/>
<dbReference type="Proteomes" id="UP000269721">
    <property type="component" value="Unassembled WGS sequence"/>
</dbReference>
<protein>
    <recommendedName>
        <fullName evidence="3">Histidine kinase/HSP90-like ATPase domain-containing protein</fullName>
    </recommendedName>
</protein>
<name>A0A4P9WNS3_9FUNG</name>
<evidence type="ECO:0000259" key="3">
    <source>
        <dbReference type="Pfam" id="PF02518"/>
    </source>
</evidence>
<evidence type="ECO:0000256" key="2">
    <source>
        <dbReference type="ARBA" id="ARBA00023012"/>
    </source>
</evidence>
<dbReference type="InterPro" id="IPR036890">
    <property type="entry name" value="HATPase_C_sf"/>
</dbReference>
<dbReference type="PANTHER" id="PTHR45339">
    <property type="entry name" value="HYBRID SIGNAL TRANSDUCTION HISTIDINE KINASE J"/>
    <property type="match status" value="1"/>
</dbReference>
<accession>A0A4P9WNS3</accession>
<keyword evidence="2" id="KW-0902">Two-component regulatory system</keyword>
<feature type="non-terminal residue" evidence="4">
    <location>
        <position position="1"/>
    </location>
</feature>
<keyword evidence="5" id="KW-1185">Reference proteome</keyword>
<organism evidence="4 5">
    <name type="scientific">Blyttiomyces helicus</name>
    <dbReference type="NCBI Taxonomy" id="388810"/>
    <lineage>
        <taxon>Eukaryota</taxon>
        <taxon>Fungi</taxon>
        <taxon>Fungi incertae sedis</taxon>
        <taxon>Chytridiomycota</taxon>
        <taxon>Chytridiomycota incertae sedis</taxon>
        <taxon>Chytridiomycetes</taxon>
        <taxon>Chytridiomycetes incertae sedis</taxon>
        <taxon>Blyttiomyces</taxon>
    </lineage>
</organism>
<evidence type="ECO:0000313" key="4">
    <source>
        <dbReference type="EMBL" id="RKO93945.1"/>
    </source>
</evidence>
<dbReference type="Gene3D" id="3.30.565.10">
    <property type="entry name" value="Histidine kinase-like ATPase, C-terminal domain"/>
    <property type="match status" value="1"/>
</dbReference>
<dbReference type="Pfam" id="PF02518">
    <property type="entry name" value="HATPase_c"/>
    <property type="match status" value="1"/>
</dbReference>
<sequence length="85" mass="9551">LLCMTHPLTLEQIFNNLISDAIKFTQEGSVDILDYIMLTISNTGIGMRKEQTTTLFTPLFQADLKISRKYGGTDQGWQHGSLENS</sequence>
<proteinExistence type="predicted"/>
<dbReference type="InterPro" id="IPR003594">
    <property type="entry name" value="HATPase_dom"/>
</dbReference>
<dbReference type="SUPFAM" id="SSF55874">
    <property type="entry name" value="ATPase domain of HSP90 chaperone/DNA topoisomerase II/histidine kinase"/>
    <property type="match status" value="1"/>
</dbReference>
<feature type="domain" description="Histidine kinase/HSP90-like ATPase" evidence="3">
    <location>
        <begin position="7"/>
        <end position="73"/>
    </location>
</feature>
<dbReference type="EMBL" id="KZ994061">
    <property type="protein sequence ID" value="RKO93945.1"/>
    <property type="molecule type" value="Genomic_DNA"/>
</dbReference>
<gene>
    <name evidence="4" type="ORF">BDK51DRAFT_24046</name>
</gene>
<dbReference type="GO" id="GO:0000160">
    <property type="term" value="P:phosphorelay signal transduction system"/>
    <property type="evidence" value="ECO:0007669"/>
    <property type="project" value="UniProtKB-KW"/>
</dbReference>